<keyword evidence="2" id="KW-0067">ATP-binding</keyword>
<evidence type="ECO:0000259" key="4">
    <source>
        <dbReference type="Pfam" id="PF12705"/>
    </source>
</evidence>
<dbReference type="EMBL" id="PYGE01000006">
    <property type="protein sequence ID" value="PSL04149.1"/>
    <property type="molecule type" value="Genomic_DNA"/>
</dbReference>
<dbReference type="OrthoDB" id="9791397at2"/>
<evidence type="ECO:0000256" key="1">
    <source>
        <dbReference type="ARBA" id="ARBA00022763"/>
    </source>
</evidence>
<keyword evidence="5" id="KW-0378">Hydrolase</keyword>
<keyword evidence="2" id="KW-0547">Nucleotide-binding</keyword>
<keyword evidence="5" id="KW-0540">Nuclease</keyword>
<evidence type="ECO:0000313" key="5">
    <source>
        <dbReference type="EMBL" id="PSL04149.1"/>
    </source>
</evidence>
<name>A0A2P8E3V9_9ACTN</name>
<evidence type="ECO:0000256" key="2">
    <source>
        <dbReference type="ARBA" id="ARBA00022806"/>
    </source>
</evidence>
<evidence type="ECO:0000313" key="6">
    <source>
        <dbReference type="Proteomes" id="UP000243528"/>
    </source>
</evidence>
<feature type="domain" description="PD-(D/E)XK endonuclease-like" evidence="4">
    <location>
        <begin position="30"/>
        <end position="289"/>
    </location>
</feature>
<keyword evidence="1" id="KW-0227">DNA damage</keyword>
<keyword evidence="2" id="KW-0347">Helicase</keyword>
<dbReference type="Gene3D" id="3.90.320.10">
    <property type="match status" value="1"/>
</dbReference>
<dbReference type="GO" id="GO:0004386">
    <property type="term" value="F:helicase activity"/>
    <property type="evidence" value="ECO:0007669"/>
    <property type="project" value="UniProtKB-KW"/>
</dbReference>
<keyword evidence="6" id="KW-1185">Reference proteome</keyword>
<dbReference type="InterPro" id="IPR038726">
    <property type="entry name" value="PDDEXK_AddAB-type"/>
</dbReference>
<keyword evidence="3" id="KW-0234">DNA repair</keyword>
<dbReference type="Pfam" id="PF12705">
    <property type="entry name" value="PDDEXK_1"/>
    <property type="match status" value="1"/>
</dbReference>
<keyword evidence="5" id="KW-0269">Exonuclease</keyword>
<proteinExistence type="predicted"/>
<accession>A0A2P8E3V9</accession>
<evidence type="ECO:0000256" key="3">
    <source>
        <dbReference type="ARBA" id="ARBA00023204"/>
    </source>
</evidence>
<dbReference type="AlphaFoldDB" id="A0A2P8E3V9"/>
<gene>
    <name evidence="5" type="ORF">CLV30_106154</name>
</gene>
<protein>
    <submittedName>
        <fullName evidence="5">Putative RecB family exonuclease</fullName>
    </submittedName>
</protein>
<dbReference type="InterPro" id="IPR011604">
    <property type="entry name" value="PDDEXK-like_dom_sf"/>
</dbReference>
<dbReference type="Proteomes" id="UP000243528">
    <property type="component" value="Unassembled WGS sequence"/>
</dbReference>
<dbReference type="GO" id="GO:0006281">
    <property type="term" value="P:DNA repair"/>
    <property type="evidence" value="ECO:0007669"/>
    <property type="project" value="UniProtKB-KW"/>
</dbReference>
<comment type="caution">
    <text evidence="5">The sequence shown here is derived from an EMBL/GenBank/DDBJ whole genome shotgun (WGS) entry which is preliminary data.</text>
</comment>
<dbReference type="GO" id="GO:0004527">
    <property type="term" value="F:exonuclease activity"/>
    <property type="evidence" value="ECO:0007669"/>
    <property type="project" value="UniProtKB-KW"/>
</dbReference>
<organism evidence="5 6">
    <name type="scientific">Haloactinopolyspora alba</name>
    <dbReference type="NCBI Taxonomy" id="648780"/>
    <lineage>
        <taxon>Bacteria</taxon>
        <taxon>Bacillati</taxon>
        <taxon>Actinomycetota</taxon>
        <taxon>Actinomycetes</taxon>
        <taxon>Jiangellales</taxon>
        <taxon>Jiangellaceae</taxon>
        <taxon>Haloactinopolyspora</taxon>
    </lineage>
</organism>
<reference evidence="5 6" key="1">
    <citation type="submission" date="2018-03" db="EMBL/GenBank/DDBJ databases">
        <title>Genomic Encyclopedia of Archaeal and Bacterial Type Strains, Phase II (KMG-II): from individual species to whole genera.</title>
        <authorList>
            <person name="Goeker M."/>
        </authorList>
    </citation>
    <scope>NUCLEOTIDE SEQUENCE [LARGE SCALE GENOMIC DNA]</scope>
    <source>
        <strain evidence="5 6">DSM 45211</strain>
    </source>
</reference>
<dbReference type="RefSeq" id="WP_106537161.1">
    <property type="nucleotide sequence ID" value="NZ_ML142900.1"/>
</dbReference>
<sequence length="315" mass="34973">MTALEIVPVDSSAPAKTDLPGPKQFRLPGHLSFSALSTYAECGERYRIERGHGVRGPSYWNTVGGTAVHHVTELADRAWFGEDVEVLDFEAAFEEAIAEEVERSGFPESALRASGRASKAWPDKQNKSWWLTHGPLYVSAWIRWRENTGYRLWETPWGEPGIEVPIEVHVGGEPFVGYIDRVFVDPNDGTGVPVDLKCGNHEPKSSLQLGTYGVGLARDYGLPVRRGGFWMAKNYEKDGDGLKYMEDLSRFTPEYVDVQFAMAWRGIRAGVFLPSPGMMCKSCSVRDFCTLMGGERADELPALEVSSDMKQITSG</sequence>